<comment type="caution">
    <text evidence="1">The sequence shown here is derived from an EMBL/GenBank/DDBJ whole genome shotgun (WGS) entry which is preliminary data.</text>
</comment>
<reference evidence="1 2" key="1">
    <citation type="submission" date="2013-06" db="EMBL/GenBank/DDBJ databases">
        <title>Whole genome shotgun sequence of Bacillus selenatarsenatis SF-1.</title>
        <authorList>
            <person name="Kuroda M."/>
            <person name="Sei K."/>
            <person name="Yamashita M."/>
            <person name="Ike M."/>
        </authorList>
    </citation>
    <scope>NUCLEOTIDE SEQUENCE [LARGE SCALE GENOMIC DNA]</scope>
    <source>
        <strain evidence="1 2">SF-1</strain>
    </source>
</reference>
<dbReference type="OrthoDB" id="8704087at2"/>
<name>A0A0A8X635_MESS1</name>
<organism evidence="1 2">
    <name type="scientific">Mesobacillus selenatarsenatis (strain DSM 18680 / JCM 14380 / FERM P-15431 / SF-1)</name>
    <dbReference type="NCBI Taxonomy" id="1321606"/>
    <lineage>
        <taxon>Bacteria</taxon>
        <taxon>Bacillati</taxon>
        <taxon>Bacillota</taxon>
        <taxon>Bacilli</taxon>
        <taxon>Bacillales</taxon>
        <taxon>Bacillaceae</taxon>
        <taxon>Mesobacillus</taxon>
    </lineage>
</organism>
<dbReference type="Proteomes" id="UP000031014">
    <property type="component" value="Unassembled WGS sequence"/>
</dbReference>
<accession>A0A0A8X635</accession>
<dbReference type="AlphaFoldDB" id="A0A0A8X635"/>
<dbReference type="EMBL" id="BASE01000081">
    <property type="protein sequence ID" value="GAM15378.1"/>
    <property type="molecule type" value="Genomic_DNA"/>
</dbReference>
<proteinExistence type="predicted"/>
<sequence length="258" mass="30491">MKKNHPYSRDLLYVHLNERDQYVLSHGMEFHEFARSLSDSLNHLLLLKHRYEDGEFNRHTLFEYVPEDSVEKLVAANVHAYGDFCWIDFEEVEALNVMTAQEIAELLYLGHIKHHLKQPFYNQLNNRFVYLSHEDGWFNKIYYRNFNDFFRMLGTVLSGKLGEMKPEKTLLGIRKKKSYPAVSKEILKSLTPAMKEGAVFSLKNIQQNRNRIEIPIWIIGDFANMDDMHDEYKEASRSNPDGRLVFDKKVKEWSLLAK</sequence>
<gene>
    <name evidence="1" type="ORF">SAMD00020551_3535</name>
</gene>
<keyword evidence="2" id="KW-1185">Reference proteome</keyword>
<dbReference type="STRING" id="1321606.SAMD00020551_3535"/>
<protein>
    <recommendedName>
        <fullName evidence="3">Oxalate/formate antiporter</fullName>
    </recommendedName>
</protein>
<evidence type="ECO:0008006" key="3">
    <source>
        <dbReference type="Google" id="ProtNLM"/>
    </source>
</evidence>
<evidence type="ECO:0000313" key="2">
    <source>
        <dbReference type="Proteomes" id="UP000031014"/>
    </source>
</evidence>
<evidence type="ECO:0000313" key="1">
    <source>
        <dbReference type="EMBL" id="GAM15378.1"/>
    </source>
</evidence>